<evidence type="ECO:0000313" key="3">
    <source>
        <dbReference type="Proteomes" id="UP000192674"/>
    </source>
</evidence>
<gene>
    <name evidence="2" type="ORF">SAMN05661093_06826</name>
</gene>
<proteinExistence type="predicted"/>
<dbReference type="AlphaFoldDB" id="A0A1W2FGJ5"/>
<dbReference type="RefSeq" id="WP_143446768.1">
    <property type="nucleotide sequence ID" value="NZ_FWXV01000006.1"/>
</dbReference>
<sequence length="127" mass="13940">MTDDATKEQALAAIQEEIAIKRAAAENESDPIKRERLLRHAQLRDEIAEEEAAAIAAEASENQQAALSLRVPASLVAELKARAEAEHIPTSALVRRILTQALHEPSAPVLTVEQVEEIARRVYRESA</sequence>
<dbReference type="Pfam" id="PF01402">
    <property type="entry name" value="RHH_1"/>
    <property type="match status" value="1"/>
</dbReference>
<dbReference type="GO" id="GO:0006355">
    <property type="term" value="P:regulation of DNA-templated transcription"/>
    <property type="evidence" value="ECO:0007669"/>
    <property type="project" value="InterPro"/>
</dbReference>
<name>A0A1W2FGJ5_KIBAR</name>
<evidence type="ECO:0000313" key="2">
    <source>
        <dbReference type="EMBL" id="SMD21209.1"/>
    </source>
</evidence>
<keyword evidence="3" id="KW-1185">Reference proteome</keyword>
<dbReference type="InterPro" id="IPR010985">
    <property type="entry name" value="Ribbon_hlx_hlx"/>
</dbReference>
<reference evidence="2 3" key="1">
    <citation type="submission" date="2017-04" db="EMBL/GenBank/DDBJ databases">
        <authorList>
            <person name="Afonso C.L."/>
            <person name="Miller P.J."/>
            <person name="Scott M.A."/>
            <person name="Spackman E."/>
            <person name="Goraichik I."/>
            <person name="Dimitrov K.M."/>
            <person name="Suarez D.L."/>
            <person name="Swayne D.E."/>
        </authorList>
    </citation>
    <scope>NUCLEOTIDE SEQUENCE [LARGE SCALE GENOMIC DNA]</scope>
    <source>
        <strain evidence="2 3">DSM 43828</strain>
    </source>
</reference>
<feature type="domain" description="Ribbon-helix-helix protein CopG" evidence="1">
    <location>
        <begin position="67"/>
        <end position="102"/>
    </location>
</feature>
<dbReference type="SUPFAM" id="SSF47598">
    <property type="entry name" value="Ribbon-helix-helix"/>
    <property type="match status" value="1"/>
</dbReference>
<dbReference type="Proteomes" id="UP000192674">
    <property type="component" value="Unassembled WGS sequence"/>
</dbReference>
<evidence type="ECO:0000259" key="1">
    <source>
        <dbReference type="Pfam" id="PF01402"/>
    </source>
</evidence>
<dbReference type="EMBL" id="FWXV01000006">
    <property type="protein sequence ID" value="SMD21209.1"/>
    <property type="molecule type" value="Genomic_DNA"/>
</dbReference>
<organism evidence="2 3">
    <name type="scientific">Kibdelosporangium aridum</name>
    <dbReference type="NCBI Taxonomy" id="2030"/>
    <lineage>
        <taxon>Bacteria</taxon>
        <taxon>Bacillati</taxon>
        <taxon>Actinomycetota</taxon>
        <taxon>Actinomycetes</taxon>
        <taxon>Pseudonocardiales</taxon>
        <taxon>Pseudonocardiaceae</taxon>
        <taxon>Kibdelosporangium</taxon>
    </lineage>
</organism>
<accession>A0A1W2FGJ5</accession>
<dbReference type="InterPro" id="IPR002145">
    <property type="entry name" value="CopG"/>
</dbReference>
<protein>
    <submittedName>
        <fullName evidence="2">Ribbon-helix-helix protein, copG family</fullName>
    </submittedName>
</protein>
<dbReference type="OrthoDB" id="5196497at2"/>